<dbReference type="Proteomes" id="UP000297149">
    <property type="component" value="Chromosome"/>
</dbReference>
<dbReference type="EMBL" id="CP039396">
    <property type="protein sequence ID" value="QCD42089.1"/>
    <property type="molecule type" value="Genomic_DNA"/>
</dbReference>
<dbReference type="GO" id="GO:0030288">
    <property type="term" value="C:outer membrane-bounded periplasmic space"/>
    <property type="evidence" value="ECO:0007669"/>
    <property type="project" value="TreeGrafter"/>
</dbReference>
<dbReference type="Gene3D" id="3.90.226.10">
    <property type="entry name" value="2-enoyl-CoA Hydratase, Chain A, domain 1"/>
    <property type="match status" value="1"/>
</dbReference>
<dbReference type="AlphaFoldDB" id="A0A4P7W2C3"/>
<dbReference type="SMART" id="SM00245">
    <property type="entry name" value="TSPc"/>
    <property type="match status" value="1"/>
</dbReference>
<evidence type="ECO:0000256" key="1">
    <source>
        <dbReference type="ARBA" id="ARBA00009179"/>
    </source>
</evidence>
<dbReference type="Gene3D" id="3.30.750.44">
    <property type="match status" value="1"/>
</dbReference>
<dbReference type="Pfam" id="PF13180">
    <property type="entry name" value="PDZ_2"/>
    <property type="match status" value="1"/>
</dbReference>
<dbReference type="InterPro" id="IPR036034">
    <property type="entry name" value="PDZ_sf"/>
</dbReference>
<keyword evidence="10" id="KW-1185">Reference proteome</keyword>
<organism evidence="9 10">
    <name type="scientific">Duncaniella dubosii</name>
    <dbReference type="NCBI Taxonomy" id="2518971"/>
    <lineage>
        <taxon>Bacteria</taxon>
        <taxon>Pseudomonadati</taxon>
        <taxon>Bacteroidota</taxon>
        <taxon>Bacteroidia</taxon>
        <taxon>Bacteroidales</taxon>
        <taxon>Muribaculaceae</taxon>
        <taxon>Duncaniella</taxon>
    </lineage>
</organism>
<dbReference type="SUPFAM" id="SSF50156">
    <property type="entry name" value="PDZ domain-like"/>
    <property type="match status" value="1"/>
</dbReference>
<evidence type="ECO:0000256" key="5">
    <source>
        <dbReference type="RuleBase" id="RU004404"/>
    </source>
</evidence>
<dbReference type="GO" id="GO:0004175">
    <property type="term" value="F:endopeptidase activity"/>
    <property type="evidence" value="ECO:0007669"/>
    <property type="project" value="TreeGrafter"/>
</dbReference>
<dbReference type="InterPro" id="IPR029045">
    <property type="entry name" value="ClpP/crotonase-like_dom_sf"/>
</dbReference>
<feature type="domain" description="Tail specific protease" evidence="8">
    <location>
        <begin position="162"/>
        <end position="352"/>
    </location>
</feature>
<dbReference type="GO" id="GO:0007165">
    <property type="term" value="P:signal transduction"/>
    <property type="evidence" value="ECO:0007669"/>
    <property type="project" value="TreeGrafter"/>
</dbReference>
<keyword evidence="4 5" id="KW-0720">Serine protease</keyword>
<evidence type="ECO:0000256" key="4">
    <source>
        <dbReference type="ARBA" id="ARBA00022825"/>
    </source>
</evidence>
<sequence>MKKILSVMALAVMAVTGWAQMQIQFTPERKLRYAEQIIENYYVDNVDTAKVVTEAIVAMLKTLDPHSTYSSPEETRELTEPLEGNFSGIGIRFQMVNDTLYVIESVAGGPSEKMGIVPGDRIIACNDTVIAGVKMKNSGIMKVLRGPKGTVANLKVLRKGNSEPLEFRVVRDAIPIYSVDMSYMVNDSVGYIALSRFAEKTTEEVKDAMRTLRKQGMKHLVFDLTDNGGGYMRPATELSEMFLGKGDMIVYTESPKNGVAEYIAEADGDFRDGRVVVMVNQYSASASEILSGAIQDNDRGVIVGRRTFGKGLVQRPFPFPDGSMMRLTVSRYHTPSGRCIQKPYVDGDDEAYQRDMIERYNAGELTSADSIHHFADSLKFYTKRLNRPVYGGGGIMPDRFVAIDTTMYSSYYRDLIAKGVINNFCVNYVDSHRAELKKQFKTDNDYVRGFDVTPEIMDSLIELGKKEGVEFKEDEYKRSKPMLEAIVKGLIGRDIFEQSTYSKVVSRFDPIFTEAMDIINSPERYNSYLTAGEK</sequence>
<comment type="similarity">
    <text evidence="1 5">Belongs to the peptidase S41A family.</text>
</comment>
<dbReference type="Gene3D" id="2.30.42.10">
    <property type="match status" value="1"/>
</dbReference>
<gene>
    <name evidence="9" type="ORF">E7747_07265</name>
</gene>
<reference evidence="10" key="1">
    <citation type="submission" date="2019-02" db="EMBL/GenBank/DDBJ databases">
        <title>Isolation and identification of novel species under the genus Muribaculum.</title>
        <authorList>
            <person name="Miyake S."/>
            <person name="Ding Y."/>
            <person name="Low A."/>
            <person name="Soh M."/>
            <person name="Seedorf H."/>
        </authorList>
    </citation>
    <scope>NUCLEOTIDE SEQUENCE [LARGE SCALE GENOMIC DNA]</scope>
    <source>
        <strain evidence="10">H5</strain>
    </source>
</reference>
<evidence type="ECO:0000313" key="9">
    <source>
        <dbReference type="EMBL" id="QCD42089.1"/>
    </source>
</evidence>
<name>A0A4P7W2C3_9BACT</name>
<dbReference type="InterPro" id="IPR005151">
    <property type="entry name" value="Tail-specific_protease"/>
</dbReference>
<dbReference type="Pfam" id="PF03572">
    <property type="entry name" value="Peptidase_S41"/>
    <property type="match status" value="1"/>
</dbReference>
<dbReference type="CDD" id="cd07560">
    <property type="entry name" value="Peptidase_S41_CPP"/>
    <property type="match status" value="1"/>
</dbReference>
<protein>
    <submittedName>
        <fullName evidence="9">S41 family peptidase</fullName>
    </submittedName>
</protein>
<dbReference type="PANTHER" id="PTHR32060">
    <property type="entry name" value="TAIL-SPECIFIC PROTEASE"/>
    <property type="match status" value="1"/>
</dbReference>
<dbReference type="InterPro" id="IPR001478">
    <property type="entry name" value="PDZ"/>
</dbReference>
<dbReference type="GO" id="GO:0008236">
    <property type="term" value="F:serine-type peptidase activity"/>
    <property type="evidence" value="ECO:0007669"/>
    <property type="project" value="UniProtKB-KW"/>
</dbReference>
<dbReference type="CDD" id="cd06782">
    <property type="entry name" value="cpPDZ_CPP-like"/>
    <property type="match status" value="1"/>
</dbReference>
<dbReference type="InterPro" id="IPR004447">
    <property type="entry name" value="Peptidase_S41A"/>
</dbReference>
<keyword evidence="3 5" id="KW-0378">Hydrolase</keyword>
<proteinExistence type="inferred from homology"/>
<feature type="domain" description="PDZ" evidence="7">
    <location>
        <begin position="87"/>
        <end position="160"/>
    </location>
</feature>
<dbReference type="GO" id="GO:0006508">
    <property type="term" value="P:proteolysis"/>
    <property type="evidence" value="ECO:0007669"/>
    <property type="project" value="UniProtKB-KW"/>
</dbReference>
<dbReference type="SMART" id="SM00228">
    <property type="entry name" value="PDZ"/>
    <property type="match status" value="1"/>
</dbReference>
<evidence type="ECO:0000259" key="7">
    <source>
        <dbReference type="SMART" id="SM00228"/>
    </source>
</evidence>
<keyword evidence="2 5" id="KW-0645">Protease</keyword>
<dbReference type="NCBIfam" id="TIGR00225">
    <property type="entry name" value="prc"/>
    <property type="match status" value="1"/>
</dbReference>
<evidence type="ECO:0000256" key="6">
    <source>
        <dbReference type="SAM" id="SignalP"/>
    </source>
</evidence>
<dbReference type="RefSeq" id="WP_136415057.1">
    <property type="nucleotide sequence ID" value="NZ_CAXHQF010000045.1"/>
</dbReference>
<evidence type="ECO:0000259" key="8">
    <source>
        <dbReference type="SMART" id="SM00245"/>
    </source>
</evidence>
<dbReference type="SUPFAM" id="SSF52096">
    <property type="entry name" value="ClpP/crotonase"/>
    <property type="match status" value="1"/>
</dbReference>
<accession>A0A4P7W2C3</accession>
<evidence type="ECO:0000256" key="3">
    <source>
        <dbReference type="ARBA" id="ARBA00022801"/>
    </source>
</evidence>
<evidence type="ECO:0000313" key="10">
    <source>
        <dbReference type="Proteomes" id="UP000297149"/>
    </source>
</evidence>
<keyword evidence="6" id="KW-0732">Signal</keyword>
<dbReference type="KEGG" id="ddb:E7747_07265"/>
<feature type="signal peptide" evidence="6">
    <location>
        <begin position="1"/>
        <end position="21"/>
    </location>
</feature>
<feature type="chain" id="PRO_5020673437" evidence="6">
    <location>
        <begin position="22"/>
        <end position="534"/>
    </location>
</feature>
<evidence type="ECO:0000256" key="2">
    <source>
        <dbReference type="ARBA" id="ARBA00022670"/>
    </source>
</evidence>
<dbReference type="PANTHER" id="PTHR32060:SF30">
    <property type="entry name" value="CARBOXY-TERMINAL PROCESSING PROTEASE CTPA"/>
    <property type="match status" value="1"/>
</dbReference>